<evidence type="ECO:0000256" key="9">
    <source>
        <dbReference type="ARBA" id="ARBA00023239"/>
    </source>
</evidence>
<evidence type="ECO:0000256" key="2">
    <source>
        <dbReference type="ARBA" id="ARBA00002285"/>
    </source>
</evidence>
<comment type="similarity">
    <text evidence="4">Belongs to the PTPS family. QueD subfamily.</text>
</comment>
<sequence length="141" mass="15414">MATELTNPQTDRAALSPSGEVFEISKAVTFEAAHFMGGKPEGHPYRNLHGHSFRLEASVRGTVKPGEEWVEDFGHLTAELNRVAGLLDHKLLNEIEGLSVPTLERVCLWAANELKTALPGLSKVSLARPSLNEVCTLELSR</sequence>
<evidence type="ECO:0000256" key="7">
    <source>
        <dbReference type="ARBA" id="ARBA00022723"/>
    </source>
</evidence>
<accession>A0ABQ1JXE1</accession>
<comment type="pathway">
    <text evidence="3">Purine metabolism; 7-cyano-7-deazaguanine biosynthesis.</text>
</comment>
<dbReference type="InterPro" id="IPR007115">
    <property type="entry name" value="6-PTP_synth/QueD"/>
</dbReference>
<name>A0ABQ1JXE1_9PROT</name>
<comment type="cofactor">
    <cofactor evidence="1">
        <name>Zn(2+)</name>
        <dbReference type="ChEBI" id="CHEBI:29105"/>
    </cofactor>
</comment>
<evidence type="ECO:0000256" key="11">
    <source>
        <dbReference type="ARBA" id="ARBA00048807"/>
    </source>
</evidence>
<evidence type="ECO:0000313" key="12">
    <source>
        <dbReference type="EMBL" id="GGB76483.1"/>
    </source>
</evidence>
<evidence type="ECO:0000256" key="6">
    <source>
        <dbReference type="ARBA" id="ARBA00018141"/>
    </source>
</evidence>
<dbReference type="RefSeq" id="WP_084391233.1">
    <property type="nucleotide sequence ID" value="NZ_BMKF01000002.1"/>
</dbReference>
<reference evidence="13" key="1">
    <citation type="journal article" date="2019" name="Int. J. Syst. Evol. Microbiol.">
        <title>The Global Catalogue of Microorganisms (GCM) 10K type strain sequencing project: providing services to taxonomists for standard genome sequencing and annotation.</title>
        <authorList>
            <consortium name="The Broad Institute Genomics Platform"/>
            <consortium name="The Broad Institute Genome Sequencing Center for Infectious Disease"/>
            <person name="Wu L."/>
            <person name="Ma J."/>
        </authorList>
    </citation>
    <scope>NUCLEOTIDE SEQUENCE [LARGE SCALE GENOMIC DNA]</scope>
    <source>
        <strain evidence="13">CGMCC 1.15928</strain>
    </source>
</reference>
<evidence type="ECO:0000256" key="5">
    <source>
        <dbReference type="ARBA" id="ARBA00012982"/>
    </source>
</evidence>
<keyword evidence="7" id="KW-0479">Metal-binding</keyword>
<evidence type="ECO:0000313" key="13">
    <source>
        <dbReference type="Proteomes" id="UP000628854"/>
    </source>
</evidence>
<protein>
    <recommendedName>
        <fullName evidence="6">6-carboxy-5,6,7,8-tetrahydropterin synthase</fullName>
        <ecNumber evidence="5">4.1.2.50</ecNumber>
    </recommendedName>
    <alternativeName>
        <fullName evidence="10">Queuosine biosynthesis protein QueD</fullName>
    </alternativeName>
</protein>
<evidence type="ECO:0000256" key="8">
    <source>
        <dbReference type="ARBA" id="ARBA00022833"/>
    </source>
</evidence>
<evidence type="ECO:0000256" key="3">
    <source>
        <dbReference type="ARBA" id="ARBA00005061"/>
    </source>
</evidence>
<dbReference type="Gene3D" id="3.30.479.10">
    <property type="entry name" value="6-pyruvoyl tetrahydropterin synthase/QueD"/>
    <property type="match status" value="1"/>
</dbReference>
<proteinExistence type="inferred from homology"/>
<dbReference type="Proteomes" id="UP000628854">
    <property type="component" value="Unassembled WGS sequence"/>
</dbReference>
<gene>
    <name evidence="12" type="ORF">GCM10011503_26580</name>
</gene>
<keyword evidence="9" id="KW-0456">Lyase</keyword>
<evidence type="ECO:0000256" key="10">
    <source>
        <dbReference type="ARBA" id="ARBA00031449"/>
    </source>
</evidence>
<keyword evidence="8" id="KW-0862">Zinc</keyword>
<keyword evidence="13" id="KW-1185">Reference proteome</keyword>
<dbReference type="PANTHER" id="PTHR12589:SF7">
    <property type="entry name" value="6-PYRUVOYL TETRAHYDROBIOPTERIN SYNTHASE"/>
    <property type="match status" value="1"/>
</dbReference>
<comment type="function">
    <text evidence="2">Catalyzes the conversion of 7,8-dihydroneopterin triphosphate (H2NTP) to 6-carboxy-5,6,7,8-tetrahydropterin (CPH4) and acetaldehyde.</text>
</comment>
<dbReference type="EMBL" id="BMKF01000002">
    <property type="protein sequence ID" value="GGB76483.1"/>
    <property type="molecule type" value="Genomic_DNA"/>
</dbReference>
<dbReference type="EC" id="4.1.2.50" evidence="5"/>
<comment type="catalytic activity">
    <reaction evidence="11">
        <text>7,8-dihydroneopterin 3'-triphosphate + H2O = 6-carboxy-5,6,7,8-tetrahydropterin + triphosphate + acetaldehyde + 2 H(+)</text>
        <dbReference type="Rhea" id="RHEA:27966"/>
        <dbReference type="ChEBI" id="CHEBI:15343"/>
        <dbReference type="ChEBI" id="CHEBI:15377"/>
        <dbReference type="ChEBI" id="CHEBI:15378"/>
        <dbReference type="ChEBI" id="CHEBI:18036"/>
        <dbReference type="ChEBI" id="CHEBI:58462"/>
        <dbReference type="ChEBI" id="CHEBI:61032"/>
        <dbReference type="EC" id="4.1.2.50"/>
    </reaction>
</comment>
<evidence type="ECO:0000256" key="1">
    <source>
        <dbReference type="ARBA" id="ARBA00001947"/>
    </source>
</evidence>
<dbReference type="InterPro" id="IPR038418">
    <property type="entry name" value="6-PTP_synth/QueD_sf"/>
</dbReference>
<organism evidence="12 13">
    <name type="scientific">Henriciella pelagia</name>
    <dbReference type="NCBI Taxonomy" id="1977912"/>
    <lineage>
        <taxon>Bacteria</taxon>
        <taxon>Pseudomonadati</taxon>
        <taxon>Pseudomonadota</taxon>
        <taxon>Alphaproteobacteria</taxon>
        <taxon>Hyphomonadales</taxon>
        <taxon>Hyphomonadaceae</taxon>
        <taxon>Henriciella</taxon>
    </lineage>
</organism>
<dbReference type="Pfam" id="PF01242">
    <property type="entry name" value="PTPS"/>
    <property type="match status" value="1"/>
</dbReference>
<evidence type="ECO:0000256" key="4">
    <source>
        <dbReference type="ARBA" id="ARBA00008900"/>
    </source>
</evidence>
<comment type="caution">
    <text evidence="12">The sequence shown here is derived from an EMBL/GenBank/DDBJ whole genome shotgun (WGS) entry which is preliminary data.</text>
</comment>
<dbReference type="SUPFAM" id="SSF55620">
    <property type="entry name" value="Tetrahydrobiopterin biosynthesis enzymes-like"/>
    <property type="match status" value="1"/>
</dbReference>
<dbReference type="PANTHER" id="PTHR12589">
    <property type="entry name" value="PYRUVOYL TETRAHYDROBIOPTERIN SYNTHASE"/>
    <property type="match status" value="1"/>
</dbReference>